<dbReference type="EMBL" id="JABMIG020000318">
    <property type="protein sequence ID" value="KAL3781411.1"/>
    <property type="molecule type" value="Genomic_DNA"/>
</dbReference>
<evidence type="ECO:0000256" key="1">
    <source>
        <dbReference type="ARBA" id="ARBA00006509"/>
    </source>
</evidence>
<dbReference type="Pfam" id="PF01158">
    <property type="entry name" value="Ribosomal_L36e"/>
    <property type="match status" value="1"/>
</dbReference>
<evidence type="ECO:0000256" key="2">
    <source>
        <dbReference type="ARBA" id="ARBA00022980"/>
    </source>
</evidence>
<organism evidence="5 6">
    <name type="scientific">Cyclotella cryptica</name>
    <dbReference type="NCBI Taxonomy" id="29204"/>
    <lineage>
        <taxon>Eukaryota</taxon>
        <taxon>Sar</taxon>
        <taxon>Stramenopiles</taxon>
        <taxon>Ochrophyta</taxon>
        <taxon>Bacillariophyta</taxon>
        <taxon>Coscinodiscophyceae</taxon>
        <taxon>Thalassiosirophycidae</taxon>
        <taxon>Stephanodiscales</taxon>
        <taxon>Stephanodiscaceae</taxon>
        <taxon>Cyclotella</taxon>
    </lineage>
</organism>
<comment type="similarity">
    <text evidence="1 4">Belongs to the eukaryotic ribosomal protein eL36 family.</text>
</comment>
<name>A0ABD3P1S0_9STRA</name>
<evidence type="ECO:0000256" key="4">
    <source>
        <dbReference type="RuleBase" id="RU000665"/>
    </source>
</evidence>
<dbReference type="PANTHER" id="PTHR10114">
    <property type="entry name" value="60S RIBOSOMAL PROTEIN L36"/>
    <property type="match status" value="1"/>
</dbReference>
<reference evidence="5 6" key="1">
    <citation type="journal article" date="2020" name="G3 (Bethesda)">
        <title>Improved Reference Genome for Cyclotella cryptica CCMP332, a Model for Cell Wall Morphogenesis, Salinity Adaptation, and Lipid Production in Diatoms (Bacillariophyta).</title>
        <authorList>
            <person name="Roberts W.R."/>
            <person name="Downey K.M."/>
            <person name="Ruck E.C."/>
            <person name="Traller J.C."/>
            <person name="Alverson A.J."/>
        </authorList>
    </citation>
    <scope>NUCLEOTIDE SEQUENCE [LARGE SCALE GENOMIC DNA]</scope>
    <source>
        <strain evidence="5 6">CCMP332</strain>
    </source>
</reference>
<evidence type="ECO:0000313" key="6">
    <source>
        <dbReference type="Proteomes" id="UP001516023"/>
    </source>
</evidence>
<evidence type="ECO:0000313" key="5">
    <source>
        <dbReference type="EMBL" id="KAL3781411.1"/>
    </source>
</evidence>
<protein>
    <recommendedName>
        <fullName evidence="4">60S ribosomal protein L36</fullName>
    </recommendedName>
</protein>
<dbReference type="AlphaFoldDB" id="A0ABD3P1S0"/>
<evidence type="ECO:0000256" key="3">
    <source>
        <dbReference type="ARBA" id="ARBA00023274"/>
    </source>
</evidence>
<proteinExistence type="inferred from homology"/>
<dbReference type="Gene3D" id="1.10.10.1760">
    <property type="entry name" value="60S ribosomal protein L36"/>
    <property type="match status" value="1"/>
</dbReference>
<keyword evidence="3 4" id="KW-0687">Ribonucleoprotein</keyword>
<dbReference type="GO" id="GO:0005840">
    <property type="term" value="C:ribosome"/>
    <property type="evidence" value="ECO:0007669"/>
    <property type="project" value="UniProtKB-KW"/>
</dbReference>
<keyword evidence="6" id="KW-1185">Reference proteome</keyword>
<comment type="caution">
    <text evidence="5">The sequence shown here is derived from an EMBL/GenBank/DDBJ whole genome shotgun (WGS) entry which is preliminary data.</text>
</comment>
<dbReference type="InterPro" id="IPR000509">
    <property type="entry name" value="Ribosomal_eL36"/>
</dbReference>
<sequence>MRSSSCHIIPTATFCQSSCFLCTPHTAHNGDHQAATMARSGLAKGANKGHITEARERVARPSRSKGRLGKRTALCREIAREVAGLAPYERRILDMIKTGGSSADKRVYKYAKRRLGSHKRALAKREDIKAVNSKMRAKQAGV</sequence>
<dbReference type="GO" id="GO:1990904">
    <property type="term" value="C:ribonucleoprotein complex"/>
    <property type="evidence" value="ECO:0007669"/>
    <property type="project" value="UniProtKB-KW"/>
</dbReference>
<dbReference type="InterPro" id="IPR038097">
    <property type="entry name" value="Ribosomal_eL36_sf"/>
</dbReference>
<dbReference type="GO" id="GO:0003735">
    <property type="term" value="F:structural constituent of ribosome"/>
    <property type="evidence" value="ECO:0007669"/>
    <property type="project" value="UniProtKB-ARBA"/>
</dbReference>
<accession>A0ABD3P1S0</accession>
<dbReference type="PROSITE" id="PS01190">
    <property type="entry name" value="RIBOSOMAL_L36E"/>
    <property type="match status" value="1"/>
</dbReference>
<dbReference type="Proteomes" id="UP001516023">
    <property type="component" value="Unassembled WGS sequence"/>
</dbReference>
<gene>
    <name evidence="5" type="ORF">HJC23_001614</name>
</gene>
<keyword evidence="2 4" id="KW-0689">Ribosomal protein</keyword>
<dbReference type="FunFam" id="1.10.10.1760:FF:000001">
    <property type="entry name" value="60S ribosomal protein L36"/>
    <property type="match status" value="1"/>
</dbReference>